<dbReference type="InterPro" id="IPR002937">
    <property type="entry name" value="Amino_oxidase"/>
</dbReference>
<keyword evidence="1" id="KW-0285">Flavoprotein</keyword>
<dbReference type="InterPro" id="IPR052206">
    <property type="entry name" value="Retinol_saturase"/>
</dbReference>
<dbReference type="Proteomes" id="UP000509458">
    <property type="component" value="Chromosome"/>
</dbReference>
<keyword evidence="2" id="KW-0732">Signal</keyword>
<dbReference type="PANTHER" id="PTHR46091:SF3">
    <property type="entry name" value="AMINE OXIDASE DOMAIN-CONTAINING PROTEIN"/>
    <property type="match status" value="1"/>
</dbReference>
<keyword evidence="6" id="KW-0812">Transmembrane</keyword>
<organism evidence="8 9">
    <name type="scientific">Alteromonas macleodii</name>
    <name type="common">Pseudoalteromonas macleodii</name>
    <dbReference type="NCBI Taxonomy" id="28108"/>
    <lineage>
        <taxon>Bacteria</taxon>
        <taxon>Pseudomonadati</taxon>
        <taxon>Pseudomonadota</taxon>
        <taxon>Gammaproteobacteria</taxon>
        <taxon>Alteromonadales</taxon>
        <taxon>Alteromonadaceae</taxon>
        <taxon>Alteromonas/Salinimonas group</taxon>
        <taxon>Alteromonas</taxon>
    </lineage>
</organism>
<dbReference type="PANTHER" id="PTHR46091">
    <property type="entry name" value="BLR7054 PROTEIN"/>
    <property type="match status" value="1"/>
</dbReference>
<feature type="transmembrane region" description="Helical" evidence="6">
    <location>
        <begin position="12"/>
        <end position="29"/>
    </location>
</feature>
<evidence type="ECO:0000313" key="8">
    <source>
        <dbReference type="EMBL" id="CAB9495200.1"/>
    </source>
</evidence>
<dbReference type="SUPFAM" id="SSF51905">
    <property type="entry name" value="FAD/NAD(P)-binding domain"/>
    <property type="match status" value="1"/>
</dbReference>
<evidence type="ECO:0000256" key="2">
    <source>
        <dbReference type="ARBA" id="ARBA00022729"/>
    </source>
</evidence>
<evidence type="ECO:0000256" key="6">
    <source>
        <dbReference type="SAM" id="Phobius"/>
    </source>
</evidence>
<dbReference type="RefSeq" id="WP_179984451.1">
    <property type="nucleotide sequence ID" value="NZ_LR812090.1"/>
</dbReference>
<proteinExistence type="predicted"/>
<evidence type="ECO:0000256" key="3">
    <source>
        <dbReference type="ARBA" id="ARBA00022827"/>
    </source>
</evidence>
<dbReference type="InterPro" id="IPR036188">
    <property type="entry name" value="FAD/NAD-bd_sf"/>
</dbReference>
<keyword evidence="5" id="KW-0520">NAD</keyword>
<keyword evidence="3" id="KW-0274">FAD</keyword>
<keyword evidence="6" id="KW-0472">Membrane</keyword>
<protein>
    <submittedName>
        <fullName evidence="8">FAD-dependent oxidoreductase</fullName>
    </submittedName>
</protein>
<dbReference type="GO" id="GO:0016491">
    <property type="term" value="F:oxidoreductase activity"/>
    <property type="evidence" value="ECO:0007669"/>
    <property type="project" value="InterPro"/>
</dbReference>
<feature type="domain" description="Amine oxidase" evidence="7">
    <location>
        <begin position="22"/>
        <end position="499"/>
    </location>
</feature>
<evidence type="ECO:0000313" key="9">
    <source>
        <dbReference type="Proteomes" id="UP000509458"/>
    </source>
</evidence>
<sequence>MTNSTLENTYDVIFVGAGLGALSAGSLMAKKGKKVLILDKHNIPGGYATNFKRKDFEFDVSLHSFDGVVKGANSFKVIEDCGVADKVTFLKHERLYQFQYGDIDIKAKHRDIEDYKEQLFKYFPEERDNIIRLFAEAKKNYKDLSGFLYSKKPFWLRMMSVPFFNRRILKYEHDTVDDFFSRYTNNERLKATLSAQWSYYGLPAKKLAFGYFSYPFIDYLENGGYSVKGGSQELSNALVEVIQEHDGNVLLSTPVSQIVVNQKNRIEGVKTKKHGLIKAKKVVSNISPYAVVDMIGRDKFSTKFTQNLEGLKTSISGFQVYLGLDCTLQELGVHKAEYIRFFAPESCQVAQFSKVQNGEVFGDETGWSINYFSNVDDSLVPEGKSSLGLFTLIGKDNWHTLSKMDYRKKKQELTESLIARAEKKIPSLREHIEVCEAGSPRTMTKFTNNPGGAIYGFEQNINQSGLFRRFPQKYPVKGLYQVGAWTFPGAGFIGTMLSSRVLVDRYF</sequence>
<evidence type="ECO:0000256" key="4">
    <source>
        <dbReference type="ARBA" id="ARBA00022857"/>
    </source>
</evidence>
<evidence type="ECO:0000256" key="5">
    <source>
        <dbReference type="ARBA" id="ARBA00023027"/>
    </source>
</evidence>
<dbReference type="AlphaFoldDB" id="A0A6T9Y339"/>
<dbReference type="Gene3D" id="3.50.50.60">
    <property type="entry name" value="FAD/NAD(P)-binding domain"/>
    <property type="match status" value="2"/>
</dbReference>
<dbReference type="EMBL" id="LR812090">
    <property type="protein sequence ID" value="CAB9495200.1"/>
    <property type="molecule type" value="Genomic_DNA"/>
</dbReference>
<evidence type="ECO:0000259" key="7">
    <source>
        <dbReference type="Pfam" id="PF01593"/>
    </source>
</evidence>
<name>A0A6T9Y339_ALTMA</name>
<evidence type="ECO:0000256" key="1">
    <source>
        <dbReference type="ARBA" id="ARBA00022630"/>
    </source>
</evidence>
<reference evidence="8 9" key="1">
    <citation type="submission" date="2020-06" db="EMBL/GenBank/DDBJ databases">
        <authorList>
            <person name="Duchaud E."/>
        </authorList>
    </citation>
    <scope>NUCLEOTIDE SEQUENCE [LARGE SCALE GENOMIC DNA]</scope>
    <source>
        <strain evidence="8">Alteromonas fortis</strain>
    </source>
</reference>
<accession>A0A6T9Y339</accession>
<keyword evidence="6" id="KW-1133">Transmembrane helix</keyword>
<dbReference type="Pfam" id="PF01593">
    <property type="entry name" value="Amino_oxidase"/>
    <property type="match status" value="1"/>
</dbReference>
<keyword evidence="4" id="KW-0521">NADP</keyword>
<gene>
    <name evidence="8" type="ORF">ALFOR1_40599</name>
</gene>